<accession>A0A0E9PEH5</accession>
<dbReference type="AlphaFoldDB" id="A0A0E9PEH5"/>
<proteinExistence type="predicted"/>
<organism evidence="1">
    <name type="scientific">Anguilla anguilla</name>
    <name type="common">European freshwater eel</name>
    <name type="synonym">Muraena anguilla</name>
    <dbReference type="NCBI Taxonomy" id="7936"/>
    <lineage>
        <taxon>Eukaryota</taxon>
        <taxon>Metazoa</taxon>
        <taxon>Chordata</taxon>
        <taxon>Craniata</taxon>
        <taxon>Vertebrata</taxon>
        <taxon>Euteleostomi</taxon>
        <taxon>Actinopterygii</taxon>
        <taxon>Neopterygii</taxon>
        <taxon>Teleostei</taxon>
        <taxon>Anguilliformes</taxon>
        <taxon>Anguillidae</taxon>
        <taxon>Anguilla</taxon>
    </lineage>
</organism>
<protein>
    <submittedName>
        <fullName evidence="1">Uncharacterized protein</fullName>
    </submittedName>
</protein>
<name>A0A0E9PEH5_ANGAN</name>
<evidence type="ECO:0000313" key="1">
    <source>
        <dbReference type="EMBL" id="JAH03031.1"/>
    </source>
</evidence>
<dbReference type="EMBL" id="GBXM01105546">
    <property type="protein sequence ID" value="JAH03031.1"/>
    <property type="molecule type" value="Transcribed_RNA"/>
</dbReference>
<sequence>MWNATTTGQETAHLELLIILDGKRDG</sequence>
<reference evidence="1" key="2">
    <citation type="journal article" date="2015" name="Fish Shellfish Immunol.">
        <title>Early steps in the European eel (Anguilla anguilla)-Vibrio vulnificus interaction in the gills: Role of the RtxA13 toxin.</title>
        <authorList>
            <person name="Callol A."/>
            <person name="Pajuelo D."/>
            <person name="Ebbesson L."/>
            <person name="Teles M."/>
            <person name="MacKenzie S."/>
            <person name="Amaro C."/>
        </authorList>
    </citation>
    <scope>NUCLEOTIDE SEQUENCE</scope>
</reference>
<reference evidence="1" key="1">
    <citation type="submission" date="2014-11" db="EMBL/GenBank/DDBJ databases">
        <authorList>
            <person name="Amaro Gonzalez C."/>
        </authorList>
    </citation>
    <scope>NUCLEOTIDE SEQUENCE</scope>
</reference>